<dbReference type="SUPFAM" id="SSF55781">
    <property type="entry name" value="GAF domain-like"/>
    <property type="match status" value="1"/>
</dbReference>
<dbReference type="OrthoDB" id="7466251at2"/>
<dbReference type="AlphaFoldDB" id="A0A1H0SAZ1"/>
<name>A0A1H0SAZ1_9ACTN</name>
<evidence type="ECO:0000259" key="3">
    <source>
        <dbReference type="PROSITE" id="PS50921"/>
    </source>
</evidence>
<dbReference type="RefSeq" id="WP_090479420.1">
    <property type="nucleotide sequence ID" value="NZ_LT629710.1"/>
</dbReference>
<gene>
    <name evidence="4" type="ORF">SAMN04515671_3971</name>
</gene>
<accession>A0A1H0SAZ1</accession>
<dbReference type="InterPro" id="IPR029016">
    <property type="entry name" value="GAF-like_dom_sf"/>
</dbReference>
<dbReference type="Gene3D" id="3.30.450.40">
    <property type="match status" value="1"/>
</dbReference>
<dbReference type="InterPro" id="IPR012074">
    <property type="entry name" value="GAF_ANTAR"/>
</dbReference>
<keyword evidence="5" id="KW-1185">Reference proteome</keyword>
<evidence type="ECO:0000313" key="5">
    <source>
        <dbReference type="Proteomes" id="UP000198741"/>
    </source>
</evidence>
<dbReference type="STRING" id="1090615.SAMN04515671_3971"/>
<proteinExistence type="predicted"/>
<evidence type="ECO:0000256" key="1">
    <source>
        <dbReference type="ARBA" id="ARBA00023015"/>
    </source>
</evidence>
<dbReference type="Gene3D" id="1.10.10.10">
    <property type="entry name" value="Winged helix-like DNA-binding domain superfamily/Winged helix DNA-binding domain"/>
    <property type="match status" value="1"/>
</dbReference>
<protein>
    <submittedName>
        <fullName evidence="4">GAF domain-containing protein</fullName>
    </submittedName>
</protein>
<dbReference type="Pfam" id="PF03861">
    <property type="entry name" value="ANTAR"/>
    <property type="match status" value="1"/>
</dbReference>
<dbReference type="InterPro" id="IPR005561">
    <property type="entry name" value="ANTAR"/>
</dbReference>
<dbReference type="Proteomes" id="UP000198741">
    <property type="component" value="Chromosome I"/>
</dbReference>
<evidence type="ECO:0000256" key="2">
    <source>
        <dbReference type="ARBA" id="ARBA00023163"/>
    </source>
</evidence>
<dbReference type="GO" id="GO:0003723">
    <property type="term" value="F:RNA binding"/>
    <property type="evidence" value="ECO:0007669"/>
    <property type="project" value="InterPro"/>
</dbReference>
<dbReference type="InterPro" id="IPR036388">
    <property type="entry name" value="WH-like_DNA-bd_sf"/>
</dbReference>
<dbReference type="SMART" id="SM01012">
    <property type="entry name" value="ANTAR"/>
    <property type="match status" value="1"/>
</dbReference>
<reference evidence="4 5" key="1">
    <citation type="submission" date="2016-10" db="EMBL/GenBank/DDBJ databases">
        <authorList>
            <person name="de Groot N.N."/>
        </authorList>
    </citation>
    <scope>NUCLEOTIDE SEQUENCE [LARGE SCALE GENOMIC DNA]</scope>
    <source>
        <strain evidence="5">P4-7,KCTC 19426,CECT 7604</strain>
    </source>
</reference>
<evidence type="ECO:0000313" key="4">
    <source>
        <dbReference type="EMBL" id="SDP38336.1"/>
    </source>
</evidence>
<organism evidence="4 5">
    <name type="scientific">Nakamurella panacisegetis</name>
    <dbReference type="NCBI Taxonomy" id="1090615"/>
    <lineage>
        <taxon>Bacteria</taxon>
        <taxon>Bacillati</taxon>
        <taxon>Actinomycetota</taxon>
        <taxon>Actinomycetes</taxon>
        <taxon>Nakamurellales</taxon>
        <taxon>Nakamurellaceae</taxon>
        <taxon>Nakamurella</taxon>
    </lineage>
</organism>
<dbReference type="PROSITE" id="PS50921">
    <property type="entry name" value="ANTAR"/>
    <property type="match status" value="1"/>
</dbReference>
<dbReference type="PIRSF" id="PIRSF036625">
    <property type="entry name" value="GAF_ANTAR"/>
    <property type="match status" value="1"/>
</dbReference>
<keyword evidence="2" id="KW-0804">Transcription</keyword>
<sequence length="240" mass="26230">MNRIDRAEGAPWPPDQARTDGAAELETTLRQVIAAAVDAELGDHVSVSERVPGGEMKTTASSGELVALIDKSQHRLWEGPCIDGVYFRDVLTSSAVATDPRWPRWGPEIAEWGITSLISVHLFADQDAMAALNVYSDRPRDYSEDDREAARLIAAHASIAFAHVRGPTHWWKAIDARHSIGQAEGILMNELGVRAIEAFGVLRRLSRERNVRLHVLAAEVVRNGGLPPPVRSVPASRPAS</sequence>
<keyword evidence="1" id="KW-0805">Transcription regulation</keyword>
<dbReference type="InterPro" id="IPR003018">
    <property type="entry name" value="GAF"/>
</dbReference>
<feature type="domain" description="ANTAR" evidence="3">
    <location>
        <begin position="160"/>
        <end position="221"/>
    </location>
</feature>
<dbReference type="Pfam" id="PF13185">
    <property type="entry name" value="GAF_2"/>
    <property type="match status" value="1"/>
</dbReference>
<dbReference type="EMBL" id="LT629710">
    <property type="protein sequence ID" value="SDP38336.1"/>
    <property type="molecule type" value="Genomic_DNA"/>
</dbReference>